<evidence type="ECO:0000256" key="1">
    <source>
        <dbReference type="SAM" id="MobiDB-lite"/>
    </source>
</evidence>
<proteinExistence type="predicted"/>
<evidence type="ECO:0000313" key="2">
    <source>
        <dbReference type="EMBL" id="KAJ1115662.1"/>
    </source>
</evidence>
<accession>A0AAV7NI10</accession>
<evidence type="ECO:0000313" key="3">
    <source>
        <dbReference type="Proteomes" id="UP001066276"/>
    </source>
</evidence>
<organism evidence="2 3">
    <name type="scientific">Pleurodeles waltl</name>
    <name type="common">Iberian ribbed newt</name>
    <dbReference type="NCBI Taxonomy" id="8319"/>
    <lineage>
        <taxon>Eukaryota</taxon>
        <taxon>Metazoa</taxon>
        <taxon>Chordata</taxon>
        <taxon>Craniata</taxon>
        <taxon>Vertebrata</taxon>
        <taxon>Euteleostomi</taxon>
        <taxon>Amphibia</taxon>
        <taxon>Batrachia</taxon>
        <taxon>Caudata</taxon>
        <taxon>Salamandroidea</taxon>
        <taxon>Salamandridae</taxon>
        <taxon>Pleurodelinae</taxon>
        <taxon>Pleurodeles</taxon>
    </lineage>
</organism>
<dbReference type="AlphaFoldDB" id="A0AAV7NI10"/>
<dbReference type="EMBL" id="JANPWB010000012">
    <property type="protein sequence ID" value="KAJ1115662.1"/>
    <property type="molecule type" value="Genomic_DNA"/>
</dbReference>
<name>A0AAV7NI10_PLEWA</name>
<reference evidence="2" key="1">
    <citation type="journal article" date="2022" name="bioRxiv">
        <title>Sequencing and chromosome-scale assembly of the giantPleurodeles waltlgenome.</title>
        <authorList>
            <person name="Brown T."/>
            <person name="Elewa A."/>
            <person name="Iarovenko S."/>
            <person name="Subramanian E."/>
            <person name="Araus A.J."/>
            <person name="Petzold A."/>
            <person name="Susuki M."/>
            <person name="Suzuki K.-i.T."/>
            <person name="Hayashi T."/>
            <person name="Toyoda A."/>
            <person name="Oliveira C."/>
            <person name="Osipova E."/>
            <person name="Leigh N.D."/>
            <person name="Simon A."/>
            <person name="Yun M.H."/>
        </authorList>
    </citation>
    <scope>NUCLEOTIDE SEQUENCE</scope>
    <source>
        <strain evidence="2">20211129_DDA</strain>
        <tissue evidence="2">Liver</tissue>
    </source>
</reference>
<sequence length="91" mass="9785">MDLSAVVTAVQAKSSKPEMKLTKKAEYSMQIKPEQESSPSDLLEAKAEQKIKLAMQQDVLAALPPYTSASLSPSKSRPNPSSSPNEEAPPD</sequence>
<gene>
    <name evidence="2" type="ORF">NDU88_003884</name>
</gene>
<protein>
    <submittedName>
        <fullName evidence="2">Uncharacterized protein</fullName>
    </submittedName>
</protein>
<feature type="compositionally biased region" description="Low complexity" evidence="1">
    <location>
        <begin position="70"/>
        <end position="91"/>
    </location>
</feature>
<keyword evidence="3" id="KW-1185">Reference proteome</keyword>
<feature type="region of interest" description="Disordered" evidence="1">
    <location>
        <begin position="64"/>
        <end position="91"/>
    </location>
</feature>
<comment type="caution">
    <text evidence="2">The sequence shown here is derived from an EMBL/GenBank/DDBJ whole genome shotgun (WGS) entry which is preliminary data.</text>
</comment>
<dbReference type="Proteomes" id="UP001066276">
    <property type="component" value="Chromosome 8"/>
</dbReference>